<feature type="chain" id="PRO_5024905415" evidence="1">
    <location>
        <begin position="22"/>
        <end position="68"/>
    </location>
</feature>
<evidence type="ECO:0000256" key="1">
    <source>
        <dbReference type="SAM" id="SignalP"/>
    </source>
</evidence>
<keyword evidence="3" id="KW-1185">Reference proteome</keyword>
<proteinExistence type="predicted"/>
<protein>
    <submittedName>
        <fullName evidence="2">Uncharacterized protein</fullName>
    </submittedName>
</protein>
<evidence type="ECO:0000313" key="2">
    <source>
        <dbReference type="EMBL" id="KAE8383421.1"/>
    </source>
</evidence>
<dbReference type="EMBL" id="ML736155">
    <property type="protein sequence ID" value="KAE8383421.1"/>
    <property type="molecule type" value="Genomic_DNA"/>
</dbReference>
<organism evidence="2 3">
    <name type="scientific">Aspergillus bertholletiae</name>
    <dbReference type="NCBI Taxonomy" id="1226010"/>
    <lineage>
        <taxon>Eukaryota</taxon>
        <taxon>Fungi</taxon>
        <taxon>Dikarya</taxon>
        <taxon>Ascomycota</taxon>
        <taxon>Pezizomycotina</taxon>
        <taxon>Eurotiomycetes</taxon>
        <taxon>Eurotiomycetidae</taxon>
        <taxon>Eurotiales</taxon>
        <taxon>Aspergillaceae</taxon>
        <taxon>Aspergillus</taxon>
        <taxon>Aspergillus subgen. Circumdati</taxon>
    </lineage>
</organism>
<dbReference type="PROSITE" id="PS51257">
    <property type="entry name" value="PROKAR_LIPOPROTEIN"/>
    <property type="match status" value="1"/>
</dbReference>
<gene>
    <name evidence="2" type="ORF">BDV26DRAFT_139017</name>
</gene>
<keyword evidence="1" id="KW-0732">Signal</keyword>
<dbReference type="AlphaFoldDB" id="A0A5N7BNL0"/>
<sequence length="68" mass="7708">MEVTMHRLLLVILTILTSCSEQSSLYISVKAPSGLGLFVYTHDPRINRMAEIQKYAIQLVTVKENMVL</sequence>
<reference evidence="2 3" key="1">
    <citation type="submission" date="2019-04" db="EMBL/GenBank/DDBJ databases">
        <title>Friends and foes A comparative genomics studyof 23 Aspergillus species from section Flavi.</title>
        <authorList>
            <consortium name="DOE Joint Genome Institute"/>
            <person name="Kjaerbolling I."/>
            <person name="Vesth T."/>
            <person name="Frisvad J.C."/>
            <person name="Nybo J.L."/>
            <person name="Theobald S."/>
            <person name="Kildgaard S."/>
            <person name="Isbrandt T."/>
            <person name="Kuo A."/>
            <person name="Sato A."/>
            <person name="Lyhne E.K."/>
            <person name="Kogle M.E."/>
            <person name="Wiebenga A."/>
            <person name="Kun R.S."/>
            <person name="Lubbers R.J."/>
            <person name="Makela M.R."/>
            <person name="Barry K."/>
            <person name="Chovatia M."/>
            <person name="Clum A."/>
            <person name="Daum C."/>
            <person name="Haridas S."/>
            <person name="He G."/>
            <person name="LaButti K."/>
            <person name="Lipzen A."/>
            <person name="Mondo S."/>
            <person name="Riley R."/>
            <person name="Salamov A."/>
            <person name="Simmons B.A."/>
            <person name="Magnuson J.K."/>
            <person name="Henrissat B."/>
            <person name="Mortensen U.H."/>
            <person name="Larsen T.O."/>
            <person name="Devries R.P."/>
            <person name="Grigoriev I.V."/>
            <person name="Machida M."/>
            <person name="Baker S.E."/>
            <person name="Andersen M.R."/>
        </authorList>
    </citation>
    <scope>NUCLEOTIDE SEQUENCE [LARGE SCALE GENOMIC DNA]</scope>
    <source>
        <strain evidence="2 3">IBT 29228</strain>
    </source>
</reference>
<evidence type="ECO:0000313" key="3">
    <source>
        <dbReference type="Proteomes" id="UP000326198"/>
    </source>
</evidence>
<accession>A0A5N7BNL0</accession>
<name>A0A5N7BNL0_9EURO</name>
<dbReference type="Proteomes" id="UP000326198">
    <property type="component" value="Unassembled WGS sequence"/>
</dbReference>
<feature type="signal peptide" evidence="1">
    <location>
        <begin position="1"/>
        <end position="21"/>
    </location>
</feature>